<comment type="caution">
    <text evidence="5">The sequence shown here is derived from an EMBL/GenBank/DDBJ whole genome shotgun (WGS) entry which is preliminary data.</text>
</comment>
<dbReference type="Pfam" id="PF03098">
    <property type="entry name" value="An_peroxidase"/>
    <property type="match status" value="1"/>
</dbReference>
<evidence type="ECO:0000256" key="1">
    <source>
        <dbReference type="ARBA" id="ARBA00022723"/>
    </source>
</evidence>
<keyword evidence="1" id="KW-0479">Metal-binding</keyword>
<dbReference type="SUPFAM" id="SSF48113">
    <property type="entry name" value="Heme-dependent peroxidases"/>
    <property type="match status" value="1"/>
</dbReference>
<dbReference type="PROSITE" id="PS50292">
    <property type="entry name" value="PEROXIDASE_3"/>
    <property type="match status" value="1"/>
</dbReference>
<dbReference type="InterPro" id="IPR010255">
    <property type="entry name" value="Haem_peroxidase_sf"/>
</dbReference>
<evidence type="ECO:0000256" key="3">
    <source>
        <dbReference type="ARBA" id="ARBA00023002"/>
    </source>
</evidence>
<protein>
    <submittedName>
        <fullName evidence="5">Uncharacterized protein</fullName>
    </submittedName>
</protein>
<name>A0ABR3CCV1_9PEZI</name>
<sequence length="79" mass="8856">MGINSDPKVAEQLRHLYDHPDYVELYPGLVTEEAKEPMVPGVGIAPTFTISKAILSDAVVLVRGDRFYTVDYHPRNLTK</sequence>
<reference evidence="5 6" key="1">
    <citation type="submission" date="2024-02" db="EMBL/GenBank/DDBJ databases">
        <title>De novo assembly and annotation of 12 fungi associated with fruit tree decline syndrome in Ontario, Canada.</title>
        <authorList>
            <person name="Sulman M."/>
            <person name="Ellouze W."/>
            <person name="Ilyukhin E."/>
        </authorList>
    </citation>
    <scope>NUCLEOTIDE SEQUENCE [LARGE SCALE GENOMIC DNA]</scope>
    <source>
        <strain evidence="5 6">FDS-637</strain>
    </source>
</reference>
<evidence type="ECO:0000313" key="6">
    <source>
        <dbReference type="Proteomes" id="UP001430584"/>
    </source>
</evidence>
<dbReference type="PANTHER" id="PTHR11903:SF13">
    <property type="entry name" value="LINOLEATE 10R-LIPOXYGENASE"/>
    <property type="match status" value="1"/>
</dbReference>
<accession>A0ABR3CCV1</accession>
<gene>
    <name evidence="5" type="ORF">SLS55_007525</name>
</gene>
<dbReference type="Gene3D" id="1.10.640.10">
    <property type="entry name" value="Haem peroxidase domain superfamily, animal type"/>
    <property type="match status" value="1"/>
</dbReference>
<dbReference type="InterPro" id="IPR019791">
    <property type="entry name" value="Haem_peroxidase_animal"/>
</dbReference>
<dbReference type="EMBL" id="JAJVCZ030000007">
    <property type="protein sequence ID" value="KAL0258349.1"/>
    <property type="molecule type" value="Genomic_DNA"/>
</dbReference>
<organism evidence="5 6">
    <name type="scientific">Diplodia seriata</name>
    <dbReference type="NCBI Taxonomy" id="420778"/>
    <lineage>
        <taxon>Eukaryota</taxon>
        <taxon>Fungi</taxon>
        <taxon>Dikarya</taxon>
        <taxon>Ascomycota</taxon>
        <taxon>Pezizomycotina</taxon>
        <taxon>Dothideomycetes</taxon>
        <taxon>Dothideomycetes incertae sedis</taxon>
        <taxon>Botryosphaeriales</taxon>
        <taxon>Botryosphaeriaceae</taxon>
        <taxon>Diplodia</taxon>
    </lineage>
</organism>
<keyword evidence="2" id="KW-0223">Dioxygenase</keyword>
<keyword evidence="4" id="KW-0408">Iron</keyword>
<evidence type="ECO:0000313" key="5">
    <source>
        <dbReference type="EMBL" id="KAL0258349.1"/>
    </source>
</evidence>
<dbReference type="GeneID" id="92011610"/>
<keyword evidence="3" id="KW-0560">Oxidoreductase</keyword>
<dbReference type="InterPro" id="IPR050783">
    <property type="entry name" value="Oxylipin_biosynth_metab"/>
</dbReference>
<evidence type="ECO:0000256" key="2">
    <source>
        <dbReference type="ARBA" id="ARBA00022964"/>
    </source>
</evidence>
<proteinExistence type="predicted"/>
<keyword evidence="6" id="KW-1185">Reference proteome</keyword>
<dbReference type="PANTHER" id="PTHR11903">
    <property type="entry name" value="PROSTAGLANDIN G/H SYNTHASE"/>
    <property type="match status" value="1"/>
</dbReference>
<dbReference type="InterPro" id="IPR037120">
    <property type="entry name" value="Haem_peroxidase_sf_animal"/>
</dbReference>
<evidence type="ECO:0000256" key="4">
    <source>
        <dbReference type="ARBA" id="ARBA00023004"/>
    </source>
</evidence>
<dbReference type="RefSeq" id="XP_066631378.1">
    <property type="nucleotide sequence ID" value="XM_066778941.1"/>
</dbReference>
<dbReference type="Proteomes" id="UP001430584">
    <property type="component" value="Unassembled WGS sequence"/>
</dbReference>